<proteinExistence type="predicted"/>
<feature type="compositionally biased region" description="Basic and acidic residues" evidence="1">
    <location>
        <begin position="10"/>
        <end position="19"/>
    </location>
</feature>
<feature type="transmembrane region" description="Helical" evidence="2">
    <location>
        <begin position="62"/>
        <end position="82"/>
    </location>
</feature>
<evidence type="ECO:0000313" key="4">
    <source>
        <dbReference type="Proteomes" id="UP000371041"/>
    </source>
</evidence>
<keyword evidence="2" id="KW-0472">Membrane</keyword>
<protein>
    <submittedName>
        <fullName evidence="3">Uncharacterized protein</fullName>
    </submittedName>
</protein>
<feature type="transmembrane region" description="Helical" evidence="2">
    <location>
        <begin position="88"/>
        <end position="104"/>
    </location>
</feature>
<dbReference type="Proteomes" id="UP000371041">
    <property type="component" value="Chromosome"/>
</dbReference>
<feature type="region of interest" description="Disordered" evidence="1">
    <location>
        <begin position="1"/>
        <end position="50"/>
    </location>
</feature>
<dbReference type="EMBL" id="CP045929">
    <property type="protein sequence ID" value="QGK69059.1"/>
    <property type="molecule type" value="Genomic_DNA"/>
</dbReference>
<evidence type="ECO:0000256" key="1">
    <source>
        <dbReference type="SAM" id="MobiDB-lite"/>
    </source>
</evidence>
<accession>A0A5Q3QBU2</accession>
<reference evidence="4" key="1">
    <citation type="submission" date="2019-11" db="EMBL/GenBank/DDBJ databases">
        <title>The complete genome sequence of Saccharopolyspora sp. E2A.</title>
        <authorList>
            <person name="Zhang G."/>
        </authorList>
    </citation>
    <scope>NUCLEOTIDE SEQUENCE [LARGE SCALE GENOMIC DNA]</scope>
    <source>
        <strain evidence="4">E2A</strain>
    </source>
</reference>
<keyword evidence="2" id="KW-0812">Transmembrane</keyword>
<keyword evidence="4" id="KW-1185">Reference proteome</keyword>
<dbReference type="AlphaFoldDB" id="A0A5Q3QBU2"/>
<evidence type="ECO:0000313" key="3">
    <source>
        <dbReference type="EMBL" id="QGK69059.1"/>
    </source>
</evidence>
<keyword evidence="2" id="KW-1133">Transmembrane helix</keyword>
<dbReference type="KEGG" id="sace:GIY23_05470"/>
<sequence length="211" mass="23701">MNLDVLPPKPDPHTGEPRPPHAPGSKPQTYEYTPHRPGSDPEPPSGEGPILECHYGTNKDNLVVAGIIAAILVVGITLITGFAWVQYWWNYAIFAGVVGGLYWSSRRDYLAAGSEWLQSRRNWVRTYELTRVKYLSTPGGFHVRLTDAHGRTVSCSIHELQGNPALWDLVYNGLCHSMANHEVQTNWVLRRHLPLPTFTDKPPGQDDENRN</sequence>
<organism evidence="3 4">
    <name type="scientific">Allosaccharopolyspora coralli</name>
    <dbReference type="NCBI Taxonomy" id="2665642"/>
    <lineage>
        <taxon>Bacteria</taxon>
        <taxon>Bacillati</taxon>
        <taxon>Actinomycetota</taxon>
        <taxon>Actinomycetes</taxon>
        <taxon>Pseudonocardiales</taxon>
        <taxon>Pseudonocardiaceae</taxon>
        <taxon>Allosaccharopolyspora</taxon>
    </lineage>
</organism>
<dbReference type="RefSeq" id="WP_154075660.1">
    <property type="nucleotide sequence ID" value="NZ_CP045929.1"/>
</dbReference>
<gene>
    <name evidence="3" type="ORF">GIY23_05470</name>
</gene>
<name>A0A5Q3QBU2_9PSEU</name>
<evidence type="ECO:0000256" key="2">
    <source>
        <dbReference type="SAM" id="Phobius"/>
    </source>
</evidence>